<evidence type="ECO:0000313" key="6">
    <source>
        <dbReference type="Proteomes" id="UP000189761"/>
    </source>
</evidence>
<protein>
    <submittedName>
        <fullName evidence="5">L-2-haloalkanoic acid dehalogenase</fullName>
    </submittedName>
</protein>
<dbReference type="NCBIfam" id="TIGR01549">
    <property type="entry name" value="HAD-SF-IA-v1"/>
    <property type="match status" value="1"/>
</dbReference>
<organism evidence="5 6">
    <name type="scientific">Heyndrickxia oleronia</name>
    <dbReference type="NCBI Taxonomy" id="38875"/>
    <lineage>
        <taxon>Bacteria</taxon>
        <taxon>Bacillati</taxon>
        <taxon>Bacillota</taxon>
        <taxon>Bacilli</taxon>
        <taxon>Bacillales</taxon>
        <taxon>Bacillaceae</taxon>
        <taxon>Heyndrickxia</taxon>
    </lineage>
</organism>
<dbReference type="InterPro" id="IPR023214">
    <property type="entry name" value="HAD_sf"/>
</dbReference>
<keyword evidence="3" id="KW-0378">Hydrolase</keyword>
<keyword evidence="2" id="KW-0479">Metal-binding</keyword>
<accession>A0A8E2I4M0</accession>
<comment type="caution">
    <text evidence="5">The sequence shown here is derived from an EMBL/GenBank/DDBJ whole genome shotgun (WGS) entry which is preliminary data.</text>
</comment>
<dbReference type="Proteomes" id="UP000189761">
    <property type="component" value="Unassembled WGS sequence"/>
</dbReference>
<dbReference type="PANTHER" id="PTHR46470">
    <property type="entry name" value="N-ACYLNEURAMINATE-9-PHOSPHATASE"/>
    <property type="match status" value="1"/>
</dbReference>
<dbReference type="AlphaFoldDB" id="A0A8E2I4M0"/>
<dbReference type="Gene3D" id="3.40.50.1000">
    <property type="entry name" value="HAD superfamily/HAD-like"/>
    <property type="match status" value="1"/>
</dbReference>
<dbReference type="SUPFAM" id="SSF56784">
    <property type="entry name" value="HAD-like"/>
    <property type="match status" value="1"/>
</dbReference>
<dbReference type="InterPro" id="IPR051400">
    <property type="entry name" value="HAD-like_hydrolase"/>
</dbReference>
<dbReference type="GO" id="GO:0016791">
    <property type="term" value="F:phosphatase activity"/>
    <property type="evidence" value="ECO:0007669"/>
    <property type="project" value="TreeGrafter"/>
</dbReference>
<dbReference type="Pfam" id="PF13419">
    <property type="entry name" value="HAD_2"/>
    <property type="match status" value="1"/>
</dbReference>
<dbReference type="NCBIfam" id="TIGR01509">
    <property type="entry name" value="HAD-SF-IA-v3"/>
    <property type="match status" value="1"/>
</dbReference>
<proteinExistence type="predicted"/>
<evidence type="ECO:0000256" key="1">
    <source>
        <dbReference type="ARBA" id="ARBA00001946"/>
    </source>
</evidence>
<keyword evidence="6" id="KW-1185">Reference proteome</keyword>
<sequence>MIKAVLFDFDGTLLDRDASVEKFIHSQYNRFIQYFDHIPQDKYTTRFIELDAHGYVWKDLVYQQLIKEFQITKISWKHLFNDYVDNFKDSCIPFPHLYTMLEELQKKAFRLGIITNGFGQFQMNNIEALGIKSYFDTILISEWEGCKKPYPTIFQKAMMRLNVVARESIFVGDHPVNDIKAAQTVGMVAIWKKSDQFKHGDAEFVLEDLSQLPRLIEKIKKDGTRDRNGFNF</sequence>
<dbReference type="EMBL" id="MTLA01000291">
    <property type="protein sequence ID" value="OOP66596.1"/>
    <property type="molecule type" value="Genomic_DNA"/>
</dbReference>
<name>A0A8E2I4M0_9BACI</name>
<gene>
    <name evidence="5" type="ORF">BWZ43_20125</name>
</gene>
<comment type="cofactor">
    <cofactor evidence="1">
        <name>Mg(2+)</name>
        <dbReference type="ChEBI" id="CHEBI:18420"/>
    </cofactor>
</comment>
<dbReference type="RefSeq" id="WP_078111038.1">
    <property type="nucleotide sequence ID" value="NZ_CP065424.1"/>
</dbReference>
<dbReference type="InterPro" id="IPR036412">
    <property type="entry name" value="HAD-like_sf"/>
</dbReference>
<dbReference type="InterPro" id="IPR006439">
    <property type="entry name" value="HAD-SF_hydro_IA"/>
</dbReference>
<evidence type="ECO:0000256" key="2">
    <source>
        <dbReference type="ARBA" id="ARBA00022723"/>
    </source>
</evidence>
<keyword evidence="4" id="KW-0460">Magnesium</keyword>
<dbReference type="GO" id="GO:0046872">
    <property type="term" value="F:metal ion binding"/>
    <property type="evidence" value="ECO:0007669"/>
    <property type="project" value="UniProtKB-KW"/>
</dbReference>
<dbReference type="SFLD" id="SFLDG01129">
    <property type="entry name" value="C1.5:_HAD__Beta-PGM__Phosphata"/>
    <property type="match status" value="1"/>
</dbReference>
<dbReference type="PRINTS" id="PR00413">
    <property type="entry name" value="HADHALOGNASE"/>
</dbReference>
<evidence type="ECO:0000256" key="3">
    <source>
        <dbReference type="ARBA" id="ARBA00022801"/>
    </source>
</evidence>
<evidence type="ECO:0000313" key="5">
    <source>
        <dbReference type="EMBL" id="OOP66596.1"/>
    </source>
</evidence>
<dbReference type="Gene3D" id="1.10.150.520">
    <property type="match status" value="1"/>
</dbReference>
<reference evidence="5 6" key="1">
    <citation type="submission" date="2017-01" db="EMBL/GenBank/DDBJ databases">
        <title>Draft genome sequence of Bacillus oleronius.</title>
        <authorList>
            <person name="Allam M."/>
        </authorList>
    </citation>
    <scope>NUCLEOTIDE SEQUENCE [LARGE SCALE GENOMIC DNA]</scope>
    <source>
        <strain evidence="5 6">DSM 9356</strain>
    </source>
</reference>
<dbReference type="SFLD" id="SFLDS00003">
    <property type="entry name" value="Haloacid_Dehalogenase"/>
    <property type="match status" value="1"/>
</dbReference>
<dbReference type="PANTHER" id="PTHR46470:SF2">
    <property type="entry name" value="GLYCERALDEHYDE 3-PHOSPHATE PHOSPHATASE"/>
    <property type="match status" value="1"/>
</dbReference>
<dbReference type="GO" id="GO:0044281">
    <property type="term" value="P:small molecule metabolic process"/>
    <property type="evidence" value="ECO:0007669"/>
    <property type="project" value="UniProtKB-ARBA"/>
</dbReference>
<dbReference type="InterPro" id="IPR041492">
    <property type="entry name" value="HAD_2"/>
</dbReference>
<evidence type="ECO:0000256" key="4">
    <source>
        <dbReference type="ARBA" id="ARBA00022842"/>
    </source>
</evidence>